<feature type="domain" description="Polysaccharide pyruvyl transferase" evidence="2">
    <location>
        <begin position="27"/>
        <end position="385"/>
    </location>
</feature>
<evidence type="ECO:0000313" key="4">
    <source>
        <dbReference type="Proteomes" id="UP000317484"/>
    </source>
</evidence>
<dbReference type="PANTHER" id="PTHR36836">
    <property type="entry name" value="COLANIC ACID BIOSYNTHESIS PROTEIN WCAK"/>
    <property type="match status" value="1"/>
</dbReference>
<name>A0A521CQF7_9ACTN</name>
<feature type="compositionally biased region" description="Low complexity" evidence="1">
    <location>
        <begin position="145"/>
        <end position="156"/>
    </location>
</feature>
<dbReference type="Proteomes" id="UP000317484">
    <property type="component" value="Unassembled WGS sequence"/>
</dbReference>
<dbReference type="Pfam" id="PF04230">
    <property type="entry name" value="PS_pyruv_trans"/>
    <property type="match status" value="1"/>
</dbReference>
<sequence length="458" mass="48619">MSSDTDAKPPRDEPRILVEHGEYRLLNMGDLAMLDVTVRRLRERWPRARIGVLTGTPALLRAYLPGVDPITPWGTSAWSPAGPMARWAAVLGPRLVGPYAISRVTAGIWARERVRGARRAARRLLHRAPALLHRGRYRPGRDVHGPAAPAGSPAGGVTPNTEAAVASSSLVVALGGGYLTDVDPAQSTRVLDLLAHAAGNRTPTAMLGQGLGPIDDPGLLSRAAEVLPRVDVIALRESRRGPALLERAGVAPSRVVVTGDDAIELAYSQCPEELGHDLGVCLRVAGYAPVGTGARRVVAAGLRSAAHELDTDLVPVVISEFRSEDRRSTLPLVAGSGRARRALGRFSRPQDVAAQVGRCRVLVTGAYHAGVFALSQGIPVVALTSSAYYDDKFLGLAGMFGTGLELVRLDGDDLGERLPAAIRSAWARAPQERTALLASAVEQIAASRKTFERVCDLV</sequence>
<accession>A0A521CQF7</accession>
<feature type="region of interest" description="Disordered" evidence="1">
    <location>
        <begin position="136"/>
        <end position="160"/>
    </location>
</feature>
<keyword evidence="4" id="KW-1185">Reference proteome</keyword>
<organism evidence="3 4">
    <name type="scientific">Geodermatophilus aquaeductus</name>
    <dbReference type="NCBI Taxonomy" id="1564161"/>
    <lineage>
        <taxon>Bacteria</taxon>
        <taxon>Bacillati</taxon>
        <taxon>Actinomycetota</taxon>
        <taxon>Actinomycetes</taxon>
        <taxon>Geodermatophilales</taxon>
        <taxon>Geodermatophilaceae</taxon>
        <taxon>Geodermatophilus</taxon>
    </lineage>
</organism>
<dbReference type="PANTHER" id="PTHR36836:SF1">
    <property type="entry name" value="COLANIC ACID BIOSYNTHESIS PROTEIN WCAK"/>
    <property type="match status" value="1"/>
</dbReference>
<proteinExistence type="predicted"/>
<keyword evidence="3" id="KW-0808">Transferase</keyword>
<dbReference type="GO" id="GO:0016740">
    <property type="term" value="F:transferase activity"/>
    <property type="evidence" value="ECO:0007669"/>
    <property type="project" value="UniProtKB-KW"/>
</dbReference>
<protein>
    <submittedName>
        <fullName evidence="3">Polysaccharide pyruvyl transferase family protein WcaK</fullName>
    </submittedName>
</protein>
<evidence type="ECO:0000313" key="3">
    <source>
        <dbReference type="EMBL" id="SMO61001.1"/>
    </source>
</evidence>
<dbReference type="AlphaFoldDB" id="A0A521CQF7"/>
<evidence type="ECO:0000259" key="2">
    <source>
        <dbReference type="Pfam" id="PF04230"/>
    </source>
</evidence>
<evidence type="ECO:0000256" key="1">
    <source>
        <dbReference type="SAM" id="MobiDB-lite"/>
    </source>
</evidence>
<dbReference type="InterPro" id="IPR007345">
    <property type="entry name" value="Polysacch_pyruvyl_Trfase"/>
</dbReference>
<dbReference type="EMBL" id="FXTJ01000002">
    <property type="protein sequence ID" value="SMO61001.1"/>
    <property type="molecule type" value="Genomic_DNA"/>
</dbReference>
<dbReference type="RefSeq" id="WP_221888085.1">
    <property type="nucleotide sequence ID" value="NZ_FXTJ01000002.1"/>
</dbReference>
<gene>
    <name evidence="3" type="ORF">SAMN06273567_102514</name>
</gene>
<reference evidence="3 4" key="1">
    <citation type="submission" date="2017-05" db="EMBL/GenBank/DDBJ databases">
        <authorList>
            <person name="Varghese N."/>
            <person name="Submissions S."/>
        </authorList>
    </citation>
    <scope>NUCLEOTIDE SEQUENCE [LARGE SCALE GENOMIC DNA]</scope>
    <source>
        <strain evidence="3 4">DSM 46834</strain>
    </source>
</reference>